<dbReference type="Gene3D" id="2.30.29.30">
    <property type="entry name" value="Pleckstrin-homology domain (PH domain)/Phosphotyrosine-binding domain (PTB)"/>
    <property type="match status" value="1"/>
</dbReference>
<dbReference type="CDD" id="cd00275">
    <property type="entry name" value="C2_PLC_like"/>
    <property type="match status" value="1"/>
</dbReference>
<dbReference type="GO" id="GO:0051209">
    <property type="term" value="P:release of sequestered calcium ion into cytosol"/>
    <property type="evidence" value="ECO:0007669"/>
    <property type="project" value="TreeGrafter"/>
</dbReference>
<dbReference type="GO" id="GO:0016042">
    <property type="term" value="P:lipid catabolic process"/>
    <property type="evidence" value="ECO:0007669"/>
    <property type="project" value="UniProtKB-KW"/>
</dbReference>
<feature type="compositionally biased region" description="Basic and acidic residues" evidence="7">
    <location>
        <begin position="125"/>
        <end position="134"/>
    </location>
</feature>
<keyword evidence="12" id="KW-1185">Reference proteome</keyword>
<keyword evidence="5" id="KW-0807">Transducer</keyword>
<evidence type="ECO:0000313" key="12">
    <source>
        <dbReference type="Proteomes" id="UP001153069"/>
    </source>
</evidence>
<dbReference type="InterPro" id="IPR001711">
    <property type="entry name" value="PLipase_C_Pinositol-sp_Y"/>
</dbReference>
<evidence type="ECO:0000256" key="5">
    <source>
        <dbReference type="ARBA" id="ARBA00023224"/>
    </source>
</evidence>
<dbReference type="InterPro" id="IPR011992">
    <property type="entry name" value="EF-hand-dom_pair"/>
</dbReference>
<dbReference type="SUPFAM" id="SSF49562">
    <property type="entry name" value="C2 domain (Calcium/lipid-binding domain, CaLB)"/>
    <property type="match status" value="1"/>
</dbReference>
<feature type="domain" description="C2" evidence="8">
    <location>
        <begin position="671"/>
        <end position="806"/>
    </location>
</feature>
<dbReference type="PROSITE" id="PS50008">
    <property type="entry name" value="PIPLC_Y_DOMAIN"/>
    <property type="match status" value="1"/>
</dbReference>
<dbReference type="SMART" id="SM00149">
    <property type="entry name" value="PLCYc"/>
    <property type="match status" value="1"/>
</dbReference>
<keyword evidence="4 6" id="KW-0443">Lipid metabolism</keyword>
<dbReference type="EMBL" id="CAICTM010000244">
    <property type="protein sequence ID" value="CAB9505823.1"/>
    <property type="molecule type" value="Genomic_DNA"/>
</dbReference>
<dbReference type="Pfam" id="PF00168">
    <property type="entry name" value="C2"/>
    <property type="match status" value="1"/>
</dbReference>
<dbReference type="InterPro" id="IPR035892">
    <property type="entry name" value="C2_domain_sf"/>
</dbReference>
<dbReference type="AlphaFoldDB" id="A0A9N8H8L5"/>
<dbReference type="InterPro" id="IPR001192">
    <property type="entry name" value="PI-PLC_fam"/>
</dbReference>
<dbReference type="PROSITE" id="PS50222">
    <property type="entry name" value="EF_HAND_2"/>
    <property type="match status" value="1"/>
</dbReference>
<dbReference type="GO" id="GO:0048015">
    <property type="term" value="P:phosphatidylinositol-mediated signaling"/>
    <property type="evidence" value="ECO:0007669"/>
    <property type="project" value="TreeGrafter"/>
</dbReference>
<comment type="catalytic activity">
    <reaction evidence="6">
        <text>a 1,2-diacyl-sn-glycero-3-phospho-(1D-myo-inositol-4,5-bisphosphate) + H2O = 1D-myo-inositol 1,4,5-trisphosphate + a 1,2-diacyl-sn-glycerol + H(+)</text>
        <dbReference type="Rhea" id="RHEA:33179"/>
        <dbReference type="ChEBI" id="CHEBI:15377"/>
        <dbReference type="ChEBI" id="CHEBI:15378"/>
        <dbReference type="ChEBI" id="CHEBI:17815"/>
        <dbReference type="ChEBI" id="CHEBI:58456"/>
        <dbReference type="ChEBI" id="CHEBI:203600"/>
        <dbReference type="EC" id="3.1.4.11"/>
    </reaction>
</comment>
<evidence type="ECO:0000313" key="11">
    <source>
        <dbReference type="EMBL" id="CAB9505823.1"/>
    </source>
</evidence>
<evidence type="ECO:0000256" key="7">
    <source>
        <dbReference type="SAM" id="MobiDB-lite"/>
    </source>
</evidence>
<dbReference type="SMART" id="SM00239">
    <property type="entry name" value="C2"/>
    <property type="match status" value="1"/>
</dbReference>
<dbReference type="Pfam" id="PF00388">
    <property type="entry name" value="PI-PLC-X"/>
    <property type="match status" value="1"/>
</dbReference>
<dbReference type="SUPFAM" id="SSF47473">
    <property type="entry name" value="EF-hand"/>
    <property type="match status" value="1"/>
</dbReference>
<evidence type="ECO:0000259" key="8">
    <source>
        <dbReference type="PROSITE" id="PS50004"/>
    </source>
</evidence>
<sequence length="833" mass="94320">MERSSFIHKQKSLSVPPRLLEGVEVWKITANGRKIEPATLTVSADKFTISVIVKKPRAGFFLRRVASTESAHHDSHSNGSNGSTKEKDTRVIDVGAIDRIQRGQKFMPKGTRRLSDPNVSRGGHHQNEADKVSPERSFSIIFRGRSQMDLMAKDSMDRDELLDGLDFLILTYQESKNKVASDVLLLRSVWLDADKDMTGKINCNQLGRILERINLAMKRQQLNSTYEKFGKVIGLDRAMRRKGLNFEQCCTFLHKLKRDSWMVKPVTVLWNDVFGEFMNNGKPRMTVSDKTFLERFLHRKQAEKSATLEQVSRTFAALHQMEITFVNDVLQNDLSRIDKNRFEAYLLSSDNDAFDPERERFDRRLMTRPISEYWINSSHNTYLTGDQFTSHSSVDMYTSALYRGCRCLELDIWDGEREATNSMPVPVVWHGHTMTTKILFEDIIKAIKHFLNFNPHVFPIVLSFENHCSIPYQEVMAEQLVRILGKSLYVPPENSLFGLLPSPTVLRGLVVIKGRRPLVGVGDDGYDTDEDSDDEGNVKSMSDESKSQLQQIRQHGVAPQLAKLTLFHGTKHKSWDESVQSPTHHMHSFTESKVRTMFRQNKSKKWAVYNQSHMTRTYPAGARVDSSNYSPLLAWSVGCQMVSLNFQTTDVALRSNDGRFRENGGCGYVLKPSSILSDFDPTQPPPVPVKLSIRILSGSNLPKPRGESVGECIDPYIRVSVLDVKAEGKEKETTHATDPFPGNGFFPIWNHEKFTFIIESAAIAMLQISVYDKEKGSVVGSDEFIAGASIPISCLRRGIRSVKLFDAHNTRSGAFDFASLLVEIRIERAVGEV</sequence>
<dbReference type="Pfam" id="PF00387">
    <property type="entry name" value="PI-PLC-Y"/>
    <property type="match status" value="1"/>
</dbReference>
<keyword evidence="2 6" id="KW-0378">Hydrolase</keyword>
<feature type="region of interest" description="Disordered" evidence="7">
    <location>
        <begin position="105"/>
        <end position="134"/>
    </location>
</feature>
<accession>A0A9N8H8L5</accession>
<reference evidence="11" key="1">
    <citation type="submission" date="2020-06" db="EMBL/GenBank/DDBJ databases">
        <authorList>
            <consortium name="Plant Systems Biology data submission"/>
        </authorList>
    </citation>
    <scope>NUCLEOTIDE SEQUENCE</scope>
    <source>
        <strain evidence="11">D6</strain>
    </source>
</reference>
<dbReference type="PROSITE" id="PS50004">
    <property type="entry name" value="C2"/>
    <property type="match status" value="1"/>
</dbReference>
<dbReference type="Gene3D" id="3.20.20.190">
    <property type="entry name" value="Phosphatidylinositol (PI) phosphodiesterase"/>
    <property type="match status" value="1"/>
</dbReference>
<dbReference type="EC" id="3.1.4.11" evidence="1 6"/>
<keyword evidence="3 6" id="KW-0442">Lipid degradation</keyword>
<feature type="domain" description="EF-hand" evidence="10">
    <location>
        <begin position="181"/>
        <end position="216"/>
    </location>
</feature>
<dbReference type="SUPFAM" id="SSF51695">
    <property type="entry name" value="PLC-like phosphodiesterases"/>
    <property type="match status" value="1"/>
</dbReference>
<protein>
    <recommendedName>
        <fullName evidence="1 6">Phosphoinositide phospholipase C</fullName>
        <ecNumber evidence="1 6">3.1.4.11</ecNumber>
    </recommendedName>
</protein>
<feature type="region of interest" description="Disordered" evidence="7">
    <location>
        <begin position="522"/>
        <end position="544"/>
    </location>
</feature>
<dbReference type="PROSITE" id="PS50007">
    <property type="entry name" value="PIPLC_X_DOMAIN"/>
    <property type="match status" value="1"/>
</dbReference>
<dbReference type="InterPro" id="IPR002048">
    <property type="entry name" value="EF_hand_dom"/>
</dbReference>
<dbReference type="Gene3D" id="2.60.40.150">
    <property type="entry name" value="C2 domain"/>
    <property type="match status" value="1"/>
</dbReference>
<dbReference type="GO" id="GO:0004435">
    <property type="term" value="F:phosphatidylinositol-4,5-bisphosphate phospholipase C activity"/>
    <property type="evidence" value="ECO:0007669"/>
    <property type="project" value="UniProtKB-EC"/>
</dbReference>
<dbReference type="CDD" id="cd08558">
    <property type="entry name" value="PI-PLCc_eukaryota"/>
    <property type="match status" value="1"/>
</dbReference>
<evidence type="ECO:0000256" key="1">
    <source>
        <dbReference type="ARBA" id="ARBA00012368"/>
    </source>
</evidence>
<dbReference type="OrthoDB" id="269822at2759"/>
<proteinExistence type="predicted"/>
<comment type="caution">
    <text evidence="11">The sequence shown here is derived from an EMBL/GenBank/DDBJ whole genome shotgun (WGS) entry which is preliminary data.</text>
</comment>
<gene>
    <name evidence="11" type="ORF">SEMRO_245_G097340.1</name>
</gene>
<evidence type="ECO:0000259" key="10">
    <source>
        <dbReference type="PROSITE" id="PS50222"/>
    </source>
</evidence>
<name>A0A9N8H8L5_9STRA</name>
<organism evidence="11 12">
    <name type="scientific">Seminavis robusta</name>
    <dbReference type="NCBI Taxonomy" id="568900"/>
    <lineage>
        <taxon>Eukaryota</taxon>
        <taxon>Sar</taxon>
        <taxon>Stramenopiles</taxon>
        <taxon>Ochrophyta</taxon>
        <taxon>Bacillariophyta</taxon>
        <taxon>Bacillariophyceae</taxon>
        <taxon>Bacillariophycidae</taxon>
        <taxon>Naviculales</taxon>
        <taxon>Naviculaceae</taxon>
        <taxon>Seminavis</taxon>
    </lineage>
</organism>
<dbReference type="InterPro" id="IPR017946">
    <property type="entry name" value="PLC-like_Pdiesterase_TIM-brl"/>
</dbReference>
<dbReference type="InterPro" id="IPR000909">
    <property type="entry name" value="PLipase_C_PInositol-sp_X_dom"/>
</dbReference>
<dbReference type="PANTHER" id="PTHR10336:SF36">
    <property type="entry name" value="1-PHOSPHATIDYLINOSITOL 4,5-BISPHOSPHATE PHOSPHODIESTERASE BETA-4"/>
    <property type="match status" value="1"/>
</dbReference>
<evidence type="ECO:0000256" key="2">
    <source>
        <dbReference type="ARBA" id="ARBA00022801"/>
    </source>
</evidence>
<dbReference type="PANTHER" id="PTHR10336">
    <property type="entry name" value="PHOSPHOINOSITIDE-SPECIFIC PHOSPHOLIPASE C FAMILY PROTEIN"/>
    <property type="match status" value="1"/>
</dbReference>
<dbReference type="PRINTS" id="PR00390">
    <property type="entry name" value="PHPHLIPASEC"/>
</dbReference>
<feature type="domain" description="PI-PLC Y-box" evidence="9">
    <location>
        <begin position="567"/>
        <end position="675"/>
    </location>
</feature>
<dbReference type="GO" id="GO:0005509">
    <property type="term" value="F:calcium ion binding"/>
    <property type="evidence" value="ECO:0007669"/>
    <property type="project" value="InterPro"/>
</dbReference>
<feature type="compositionally biased region" description="Acidic residues" evidence="7">
    <location>
        <begin position="524"/>
        <end position="535"/>
    </location>
</feature>
<dbReference type="SMART" id="SM00148">
    <property type="entry name" value="PLCXc"/>
    <property type="match status" value="1"/>
</dbReference>
<evidence type="ECO:0000259" key="9">
    <source>
        <dbReference type="PROSITE" id="PS50008"/>
    </source>
</evidence>
<dbReference type="Proteomes" id="UP001153069">
    <property type="component" value="Unassembled WGS sequence"/>
</dbReference>
<evidence type="ECO:0000256" key="4">
    <source>
        <dbReference type="ARBA" id="ARBA00023098"/>
    </source>
</evidence>
<dbReference type="InterPro" id="IPR011993">
    <property type="entry name" value="PH-like_dom_sf"/>
</dbReference>
<feature type="region of interest" description="Disordered" evidence="7">
    <location>
        <begin position="68"/>
        <end position="88"/>
    </location>
</feature>
<evidence type="ECO:0000256" key="6">
    <source>
        <dbReference type="RuleBase" id="RU361133"/>
    </source>
</evidence>
<dbReference type="InterPro" id="IPR000008">
    <property type="entry name" value="C2_dom"/>
</dbReference>
<evidence type="ECO:0000256" key="3">
    <source>
        <dbReference type="ARBA" id="ARBA00022963"/>
    </source>
</evidence>